<protein>
    <recommendedName>
        <fullName evidence="1 6">Inositol-pentakisphosphate 2-kinase</fullName>
        <ecNumber evidence="1 6">2.7.1.158</ecNumber>
    </recommendedName>
</protein>
<dbReference type="GO" id="GO:0035299">
    <property type="term" value="F:inositol-1,3,4,5,6-pentakisphosphate 2-kinase activity"/>
    <property type="evidence" value="ECO:0007669"/>
    <property type="project" value="UniProtKB-EC"/>
</dbReference>
<reference evidence="7" key="1">
    <citation type="journal article" date="2023" name="Mol. Ecol. Resour.">
        <title>Chromosome-level genome assembly of a triploid poplar Populus alba 'Berolinensis'.</title>
        <authorList>
            <person name="Chen S."/>
            <person name="Yu Y."/>
            <person name="Wang X."/>
            <person name="Wang S."/>
            <person name="Zhang T."/>
            <person name="Zhou Y."/>
            <person name="He R."/>
            <person name="Meng N."/>
            <person name="Wang Y."/>
            <person name="Liu W."/>
            <person name="Liu Z."/>
            <person name="Liu J."/>
            <person name="Guo Q."/>
            <person name="Huang H."/>
            <person name="Sederoff R.R."/>
            <person name="Wang G."/>
            <person name="Qu G."/>
            <person name="Chen S."/>
        </authorList>
    </citation>
    <scope>NUCLEOTIDE SEQUENCE</scope>
    <source>
        <strain evidence="7">SC-2020</strain>
    </source>
</reference>
<keyword evidence="5 6" id="KW-0067">ATP-binding</keyword>
<comment type="domain">
    <text evidence="6">The EXKPK motif is conserved in inositol-pentakisphosphate 2-kinases of both family 1 and 2.</text>
</comment>
<accession>A0AAD6RBL8</accession>
<dbReference type="Pfam" id="PF06090">
    <property type="entry name" value="Ins_P5_2-kin"/>
    <property type="match status" value="1"/>
</dbReference>
<dbReference type="InterPro" id="IPR009286">
    <property type="entry name" value="Ins_P5_2-kin"/>
</dbReference>
<dbReference type="AlphaFoldDB" id="A0AAD6RBL8"/>
<keyword evidence="4 6" id="KW-0418">Kinase</keyword>
<evidence type="ECO:0000256" key="3">
    <source>
        <dbReference type="ARBA" id="ARBA00022741"/>
    </source>
</evidence>
<dbReference type="GO" id="GO:0005634">
    <property type="term" value="C:nucleus"/>
    <property type="evidence" value="ECO:0007669"/>
    <property type="project" value="TreeGrafter"/>
</dbReference>
<comment type="caution">
    <text evidence="7">The sequence shown here is derived from an EMBL/GenBank/DDBJ whole genome shotgun (WGS) entry which is preliminary data.</text>
</comment>
<dbReference type="PANTHER" id="PTHR14456:SF2">
    <property type="entry name" value="INOSITOL-PENTAKISPHOSPHATE 2-KINASE"/>
    <property type="match status" value="1"/>
</dbReference>
<comment type="function">
    <text evidence="6">Phosphorylates Ins(1,3,4,5,6)P5 at position 2 to form Ins(1,2,3,4,5,6)P6 (InsP6 or phytate).</text>
</comment>
<name>A0AAD6RBL8_9ROSI</name>
<sequence length="194" mass="22552">MLWLEKLLKMHSRASSWLKMACAQRVLYSLLLRQFTALEYWMGFLKFKGLIILTLKGPFMHITTLFVSLVRLCQQLDEARPPHRCSSLHSIHMDESLKIAKDYLIAATAKDCSLMISFRPMKDGAFGSPHVYLQSTNQSFNYKVNFIDLDLKPLKKMVDYYELDKKILNCFTQMLEMEHKDGNARTMDASETIN</sequence>
<organism evidence="7 8">
    <name type="scientific">Populus alba x Populus x berolinensis</name>
    <dbReference type="NCBI Taxonomy" id="444605"/>
    <lineage>
        <taxon>Eukaryota</taxon>
        <taxon>Viridiplantae</taxon>
        <taxon>Streptophyta</taxon>
        <taxon>Embryophyta</taxon>
        <taxon>Tracheophyta</taxon>
        <taxon>Spermatophyta</taxon>
        <taxon>Magnoliopsida</taxon>
        <taxon>eudicotyledons</taxon>
        <taxon>Gunneridae</taxon>
        <taxon>Pentapetalae</taxon>
        <taxon>rosids</taxon>
        <taxon>fabids</taxon>
        <taxon>Malpighiales</taxon>
        <taxon>Salicaceae</taxon>
        <taxon>Saliceae</taxon>
        <taxon>Populus</taxon>
    </lineage>
</organism>
<evidence type="ECO:0000256" key="1">
    <source>
        <dbReference type="ARBA" id="ARBA00012023"/>
    </source>
</evidence>
<dbReference type="EMBL" id="JAQIZT010000002">
    <property type="protein sequence ID" value="KAJ7005929.1"/>
    <property type="molecule type" value="Genomic_DNA"/>
</dbReference>
<evidence type="ECO:0000313" key="8">
    <source>
        <dbReference type="Proteomes" id="UP001164929"/>
    </source>
</evidence>
<evidence type="ECO:0000256" key="5">
    <source>
        <dbReference type="ARBA" id="ARBA00022840"/>
    </source>
</evidence>
<keyword evidence="3 6" id="KW-0547">Nucleotide-binding</keyword>
<dbReference type="GO" id="GO:0032958">
    <property type="term" value="P:inositol phosphate biosynthetic process"/>
    <property type="evidence" value="ECO:0007669"/>
    <property type="project" value="TreeGrafter"/>
</dbReference>
<keyword evidence="8" id="KW-1185">Reference proteome</keyword>
<keyword evidence="2 6" id="KW-0808">Transferase</keyword>
<evidence type="ECO:0000313" key="7">
    <source>
        <dbReference type="EMBL" id="KAJ7005929.1"/>
    </source>
</evidence>
<comment type="catalytic activity">
    <reaction evidence="6">
        <text>1D-myo-inositol 1,3,4,5,6-pentakisphosphate + ATP = 1D-myo-inositol hexakisphosphate + ADP + H(+)</text>
        <dbReference type="Rhea" id="RHEA:20313"/>
        <dbReference type="ChEBI" id="CHEBI:15378"/>
        <dbReference type="ChEBI" id="CHEBI:30616"/>
        <dbReference type="ChEBI" id="CHEBI:57733"/>
        <dbReference type="ChEBI" id="CHEBI:58130"/>
        <dbReference type="ChEBI" id="CHEBI:456216"/>
        <dbReference type="EC" id="2.7.1.158"/>
    </reaction>
</comment>
<dbReference type="PANTHER" id="PTHR14456">
    <property type="entry name" value="INOSITOL POLYPHOSPHATE KINASE 1"/>
    <property type="match status" value="1"/>
</dbReference>
<gene>
    <name evidence="7" type="ORF">NC653_005307</name>
</gene>
<dbReference type="EC" id="2.7.1.158" evidence="1 6"/>
<proteinExistence type="predicted"/>
<evidence type="ECO:0000256" key="4">
    <source>
        <dbReference type="ARBA" id="ARBA00022777"/>
    </source>
</evidence>
<dbReference type="Proteomes" id="UP001164929">
    <property type="component" value="Chromosome 2"/>
</dbReference>
<dbReference type="GO" id="GO:0005524">
    <property type="term" value="F:ATP binding"/>
    <property type="evidence" value="ECO:0007669"/>
    <property type="project" value="UniProtKB-KW"/>
</dbReference>
<evidence type="ECO:0000256" key="6">
    <source>
        <dbReference type="RuleBase" id="RU364126"/>
    </source>
</evidence>
<evidence type="ECO:0000256" key="2">
    <source>
        <dbReference type="ARBA" id="ARBA00022679"/>
    </source>
</evidence>